<evidence type="ECO:0000256" key="8">
    <source>
        <dbReference type="ARBA" id="ARBA00022833"/>
    </source>
</evidence>
<evidence type="ECO:0000256" key="6">
    <source>
        <dbReference type="ARBA" id="ARBA00022723"/>
    </source>
</evidence>
<dbReference type="InterPro" id="IPR037068">
    <property type="entry name" value="DNA_primase_core_N_sf"/>
</dbReference>
<dbReference type="SUPFAM" id="SSF117023">
    <property type="entry name" value="DNA primase DnaG, C-terminal domain"/>
    <property type="match status" value="1"/>
</dbReference>
<evidence type="ECO:0000256" key="12">
    <source>
        <dbReference type="HAMAP-Rule" id="MF_00974"/>
    </source>
</evidence>
<dbReference type="InterPro" id="IPR006295">
    <property type="entry name" value="DNA_primase_DnaG"/>
</dbReference>
<dbReference type="GO" id="GO:0006269">
    <property type="term" value="P:DNA replication, synthesis of primer"/>
    <property type="evidence" value="ECO:0007669"/>
    <property type="project" value="UniProtKB-UniRule"/>
</dbReference>
<evidence type="ECO:0000256" key="7">
    <source>
        <dbReference type="ARBA" id="ARBA00022771"/>
    </source>
</evidence>
<keyword evidence="2 12" id="KW-0639">Primosome</keyword>
<comment type="catalytic activity">
    <reaction evidence="12">
        <text>ssDNA + n NTP = ssDNA/pppN(pN)n-1 hybrid + (n-1) diphosphate.</text>
        <dbReference type="EC" id="2.7.7.101"/>
    </reaction>
</comment>
<keyword evidence="4 12" id="KW-0548">Nucleotidyltransferase</keyword>
<dbReference type="Gene3D" id="1.20.50.20">
    <property type="entry name" value="DnaG, RNA polymerase domain, helical bundle"/>
    <property type="match status" value="1"/>
</dbReference>
<evidence type="ECO:0000256" key="1">
    <source>
        <dbReference type="ARBA" id="ARBA00022478"/>
    </source>
</evidence>
<dbReference type="GO" id="GO:0000428">
    <property type="term" value="C:DNA-directed RNA polymerase complex"/>
    <property type="evidence" value="ECO:0007669"/>
    <property type="project" value="UniProtKB-KW"/>
</dbReference>
<dbReference type="Gene3D" id="3.90.580.10">
    <property type="entry name" value="Zinc finger, CHC2-type domain"/>
    <property type="match status" value="1"/>
</dbReference>
<dbReference type="InterPro" id="IPR030846">
    <property type="entry name" value="DnaG_bac"/>
</dbReference>
<keyword evidence="6 12" id="KW-0479">Metal-binding</keyword>
<keyword evidence="9" id="KW-0460">Magnesium</keyword>
<dbReference type="CDD" id="cd03364">
    <property type="entry name" value="TOPRIM_DnaG_primases"/>
    <property type="match status" value="1"/>
</dbReference>
<dbReference type="GO" id="GO:0003899">
    <property type="term" value="F:DNA-directed RNA polymerase activity"/>
    <property type="evidence" value="ECO:0007669"/>
    <property type="project" value="UniProtKB-UniRule"/>
</dbReference>
<dbReference type="PANTHER" id="PTHR30313">
    <property type="entry name" value="DNA PRIMASE"/>
    <property type="match status" value="1"/>
</dbReference>
<dbReference type="SUPFAM" id="SSF57783">
    <property type="entry name" value="Zinc beta-ribbon"/>
    <property type="match status" value="1"/>
</dbReference>
<dbReference type="InterPro" id="IPR050219">
    <property type="entry name" value="DnaG_primase"/>
</dbReference>
<evidence type="ECO:0000256" key="5">
    <source>
        <dbReference type="ARBA" id="ARBA00022705"/>
    </source>
</evidence>
<dbReference type="Pfam" id="PF01807">
    <property type="entry name" value="Zn_ribbon_DnaG"/>
    <property type="match status" value="1"/>
</dbReference>
<dbReference type="GO" id="GO:0008270">
    <property type="term" value="F:zinc ion binding"/>
    <property type="evidence" value="ECO:0007669"/>
    <property type="project" value="UniProtKB-UniRule"/>
</dbReference>
<dbReference type="AlphaFoldDB" id="A0AB37BB01"/>
<protein>
    <recommendedName>
        <fullName evidence="12 13">DNA primase</fullName>
        <ecNumber evidence="12">2.7.7.101</ecNumber>
    </recommendedName>
</protein>
<dbReference type="InterPro" id="IPR013264">
    <property type="entry name" value="DNAG_N"/>
</dbReference>
<keyword evidence="3 12" id="KW-0808">Transferase</keyword>
<evidence type="ECO:0000256" key="11">
    <source>
        <dbReference type="ARBA" id="ARBA00023163"/>
    </source>
</evidence>
<dbReference type="GO" id="GO:1990077">
    <property type="term" value="C:primosome complex"/>
    <property type="evidence" value="ECO:0007669"/>
    <property type="project" value="UniProtKB-KW"/>
</dbReference>
<evidence type="ECO:0000256" key="9">
    <source>
        <dbReference type="ARBA" id="ARBA00022842"/>
    </source>
</evidence>
<dbReference type="InterPro" id="IPR002694">
    <property type="entry name" value="Znf_CHC2"/>
</dbReference>
<dbReference type="PROSITE" id="PS50880">
    <property type="entry name" value="TOPRIM"/>
    <property type="match status" value="1"/>
</dbReference>
<evidence type="ECO:0000256" key="14">
    <source>
        <dbReference type="PIRSR" id="PIRSR002811-1"/>
    </source>
</evidence>
<evidence type="ECO:0000256" key="10">
    <source>
        <dbReference type="ARBA" id="ARBA00023125"/>
    </source>
</evidence>
<dbReference type="SMART" id="SM00400">
    <property type="entry name" value="ZnF_CHCC"/>
    <property type="match status" value="1"/>
</dbReference>
<keyword evidence="10 12" id="KW-0238">DNA-binding</keyword>
<dbReference type="Pfam" id="PF08278">
    <property type="entry name" value="DnaG_DnaB_bind"/>
    <property type="match status" value="1"/>
</dbReference>
<dbReference type="FunFam" id="3.40.1360.10:FF:000002">
    <property type="entry name" value="DNA primase"/>
    <property type="match status" value="1"/>
</dbReference>
<proteinExistence type="inferred from homology"/>
<dbReference type="GO" id="GO:0005737">
    <property type="term" value="C:cytoplasm"/>
    <property type="evidence" value="ECO:0007669"/>
    <property type="project" value="TreeGrafter"/>
</dbReference>
<reference evidence="16" key="1">
    <citation type="submission" date="2017-04" db="EMBL/GenBank/DDBJ databases">
        <title>Haemophilus influenzae in COPD genome sequencing project.</title>
        <authorList>
            <person name="Murphy T.F."/>
            <person name="Kong Y."/>
            <person name="Nadendla S."/>
            <person name="Tettelin H."/>
            <person name="Pettigrew M."/>
        </authorList>
    </citation>
    <scope>NUCLEOTIDE SEQUENCE [LARGE SCALE GENOMIC DNA]</scope>
    <source>
        <strain evidence="16">39P1H1</strain>
    </source>
</reference>
<comment type="function">
    <text evidence="12 13">RNA polymerase that catalyzes the synthesis of short RNA molecules used as primers for DNA polymerase during DNA replication.</text>
</comment>
<evidence type="ECO:0000313" key="16">
    <source>
        <dbReference type="EMBL" id="PRJ25804.1"/>
    </source>
</evidence>
<dbReference type="InterPro" id="IPR036977">
    <property type="entry name" value="DNA_primase_Znf_CHC2"/>
</dbReference>
<dbReference type="SMART" id="SM00493">
    <property type="entry name" value="TOPRIM"/>
    <property type="match status" value="1"/>
</dbReference>
<dbReference type="Gene3D" id="1.10.860.10">
    <property type="entry name" value="DNAb Helicase, Chain A"/>
    <property type="match status" value="1"/>
</dbReference>
<name>A0AB37BB01_HAEIF</name>
<dbReference type="Pfam" id="PF13155">
    <property type="entry name" value="Toprim_2"/>
    <property type="match status" value="1"/>
</dbReference>
<dbReference type="InterPro" id="IPR019475">
    <property type="entry name" value="DNA_primase_DnaB-bd"/>
</dbReference>
<dbReference type="InterPro" id="IPR016136">
    <property type="entry name" value="DNA_helicase_N/primase_C"/>
</dbReference>
<dbReference type="Pfam" id="PF10410">
    <property type="entry name" value="DnaB_bind"/>
    <property type="match status" value="1"/>
</dbReference>
<dbReference type="FunFam" id="3.90.580.10:FF:000001">
    <property type="entry name" value="DNA primase"/>
    <property type="match status" value="1"/>
</dbReference>
<dbReference type="EC" id="2.7.7.101" evidence="12"/>
<feature type="zinc finger region" description="CHC2-type" evidence="12 14">
    <location>
        <begin position="40"/>
        <end position="64"/>
    </location>
</feature>
<dbReference type="EMBL" id="NEBD01000014">
    <property type="protein sequence ID" value="PRJ25804.1"/>
    <property type="molecule type" value="Genomic_DNA"/>
</dbReference>
<evidence type="ECO:0000256" key="13">
    <source>
        <dbReference type="PIRNR" id="PIRNR002811"/>
    </source>
</evidence>
<comment type="similarity">
    <text evidence="12 13">Belongs to the DnaG primase family.</text>
</comment>
<dbReference type="InterPro" id="IPR034151">
    <property type="entry name" value="TOPRIM_DnaG_bac"/>
</dbReference>
<dbReference type="Gene3D" id="3.40.1360.10">
    <property type="match status" value="1"/>
</dbReference>
<dbReference type="Gene3D" id="3.90.980.10">
    <property type="entry name" value="DNA primase, catalytic core, N-terminal domain"/>
    <property type="match status" value="1"/>
</dbReference>
<evidence type="ECO:0000256" key="3">
    <source>
        <dbReference type="ARBA" id="ARBA00022679"/>
    </source>
</evidence>
<keyword evidence="5 12" id="KW-0235">DNA replication</keyword>
<comment type="cofactor">
    <cofactor evidence="12 13 14">
        <name>Zn(2+)</name>
        <dbReference type="ChEBI" id="CHEBI:29105"/>
    </cofactor>
    <text evidence="12 13 14">Binds 1 zinc ion per monomer.</text>
</comment>
<dbReference type="GO" id="GO:0003677">
    <property type="term" value="F:DNA binding"/>
    <property type="evidence" value="ECO:0007669"/>
    <property type="project" value="UniProtKB-KW"/>
</dbReference>
<feature type="domain" description="Toprim" evidence="15">
    <location>
        <begin position="260"/>
        <end position="342"/>
    </location>
</feature>
<sequence length="593" mass="67736">MKGSIPRPFIDDLLTKSDIVDVINARVKLKKAGRDYQACCPFHHEKTPSFTVSQKKQFYHCFGCGAHGNAISFLMDYDKLEFVEAIEELAAMAGLEVPYEKRASHSGKPQANYQTKRNLYELMQEIAAFYQNQLPLNTQAQEYLQQRGLSPEIIERFQIGFVPNAMDTVLRKFGVNREEQQKLIELGMLSRNDRGNIYDKFRNRIMFPIRDKRGRTVAFGGRVLTDEKPKYLNSPATITYHKGNELYGLYEALQANDDPKQLLVVEGYMDVVALAQFGVDYAVASLGTSTTSEQIQLIFRSTEQVVCCYDGDRAGRDAAWRALENALPYLEDGRQLKFIFLPEGEDPDTYIRQYGKEKFEEYIESAQSLSEFMFAHLSPQVDFSSKEGRGKLVALAAPLIRQIPGEMLRLSLRNMLAQKLGIFDQTQLENLIPKQLEQANTQQKVANNKIKKTPMRMVISLLLQNPELVKRMSESGVQALRAEAGFEILEKLTALCRQREGITTGQILEYFRNTSYSNPLEILATWDHLLDEVEIINAFSQNYRRLNIQAIERDIEMLIAKERTEGLTNEEKTVLVHLLAGKEQQKKQLVNPL</sequence>
<dbReference type="HAMAP" id="MF_00974">
    <property type="entry name" value="DNA_primase_DnaG"/>
    <property type="match status" value="1"/>
</dbReference>
<dbReference type="RefSeq" id="WP_105888005.1">
    <property type="nucleotide sequence ID" value="NZ_CP135820.1"/>
</dbReference>
<dbReference type="FunFam" id="3.90.980.10:FF:000001">
    <property type="entry name" value="DNA primase"/>
    <property type="match status" value="1"/>
</dbReference>
<organism evidence="16">
    <name type="scientific">Haemophilus influenzae</name>
    <dbReference type="NCBI Taxonomy" id="727"/>
    <lineage>
        <taxon>Bacteria</taxon>
        <taxon>Pseudomonadati</taxon>
        <taxon>Pseudomonadota</taxon>
        <taxon>Gammaproteobacteria</taxon>
        <taxon>Pasteurellales</taxon>
        <taxon>Pasteurellaceae</taxon>
        <taxon>Haemophilus</taxon>
    </lineage>
</organism>
<dbReference type="InterPro" id="IPR013173">
    <property type="entry name" value="DNA_primase_DnaG_DnaB-bd_dom"/>
</dbReference>
<dbReference type="PANTHER" id="PTHR30313:SF2">
    <property type="entry name" value="DNA PRIMASE"/>
    <property type="match status" value="1"/>
</dbReference>
<keyword evidence="1 12" id="KW-0240">DNA-directed RNA polymerase</keyword>
<dbReference type="InterPro" id="IPR006171">
    <property type="entry name" value="TOPRIM_dom"/>
</dbReference>
<dbReference type="PIRSF" id="PIRSF002811">
    <property type="entry name" value="DnaG"/>
    <property type="match status" value="1"/>
</dbReference>
<gene>
    <name evidence="12 16" type="primary">dnaG</name>
    <name evidence="16" type="ORF">BV056_00617</name>
</gene>
<comment type="caution">
    <text evidence="16">The sequence shown here is derived from an EMBL/GenBank/DDBJ whole genome shotgun (WGS) entry which is preliminary data.</text>
</comment>
<evidence type="ECO:0000256" key="4">
    <source>
        <dbReference type="ARBA" id="ARBA00022695"/>
    </source>
</evidence>
<accession>A0AB37BB01</accession>
<dbReference type="Pfam" id="PF08275">
    <property type="entry name" value="DNAG_N"/>
    <property type="match status" value="1"/>
</dbReference>
<keyword evidence="8 12" id="KW-0862">Zinc</keyword>
<evidence type="ECO:0000259" key="15">
    <source>
        <dbReference type="PROSITE" id="PS50880"/>
    </source>
</evidence>
<dbReference type="SUPFAM" id="SSF56731">
    <property type="entry name" value="DNA primase core"/>
    <property type="match status" value="1"/>
</dbReference>
<dbReference type="NCBIfam" id="TIGR01391">
    <property type="entry name" value="dnaG"/>
    <property type="match status" value="1"/>
</dbReference>
<comment type="subunit">
    <text evidence="12">Monomer. Interacts with DnaB.</text>
</comment>
<evidence type="ECO:0000256" key="2">
    <source>
        <dbReference type="ARBA" id="ARBA00022515"/>
    </source>
</evidence>
<dbReference type="SMART" id="SM00766">
    <property type="entry name" value="DnaG_DnaB_bind"/>
    <property type="match status" value="1"/>
</dbReference>
<comment type="domain">
    <text evidence="12">Contains an N-terminal zinc-binding domain, a central core domain that contains the primase activity, and a C-terminal DnaB-binding domain.</text>
</comment>
<keyword evidence="11 12" id="KW-0804">Transcription</keyword>
<keyword evidence="7 12" id="KW-0863">Zinc-finger</keyword>